<evidence type="ECO:0000313" key="6">
    <source>
        <dbReference type="Proteomes" id="UP001139104"/>
    </source>
</evidence>
<dbReference type="PANTHER" id="PTHR43270:SF12">
    <property type="entry name" value="SUCCINYL-DIAMINOPIMELATE DESUCCINYLASE"/>
    <property type="match status" value="1"/>
</dbReference>
<sequence length="461" mass="49626">MSKLDRALAALDSDRQGALDRLFDLLRLPSISTDPAHVPDCAAAAEWLAGQLREVGFEASVRPTAGHPMVVGKARAARPDAPHVLFYGHYDVQPVDPLELWKAEPFAPAVVEAEPGRSQIVARGAADDKGQLMTFVEACRALHADGGLPCHVTILFEGEEESGSSSLPAFLAANGKELKADLMLVCDTNMWDRDTPLITCMLRGLVLEEVIVKAASRDLHSGMFGGPAVNPIHVLARIVAGLHDDDGRVTLPGFYDGVPELPEEIKAQWAALDFNEAAFLGDVGLSVPAGEANYSVLEQIWARPTCDVNGIVGGYIGEGSKTVLPAQASAKFSFRLVGKQNPQSVIDAFREHVRKSLPEDCEAEFLSHGASPALSLPFRSEAILRASRALEAEWGRPPVLAASGGSIPIVGLFKRELKMDSLMVGFGLDDDRIHSPNEKYELSSFQKGARSWVRILTALAE</sequence>
<comment type="caution">
    <text evidence="5">The sequence shown here is derived from an EMBL/GenBank/DDBJ whole genome shotgun (WGS) entry which is preliminary data.</text>
</comment>
<evidence type="ECO:0000256" key="3">
    <source>
        <dbReference type="ARBA" id="ARBA00022801"/>
    </source>
</evidence>
<reference evidence="5" key="1">
    <citation type="journal article" date="2022" name="ISME J.">
        <title>Identification of active gaseous-alkane degraders at natural gas seeps.</title>
        <authorList>
            <person name="Farhan Ul Haque M."/>
            <person name="Hernandez M."/>
            <person name="Crombie A.T."/>
            <person name="Murrell J.C."/>
        </authorList>
    </citation>
    <scope>NUCLEOTIDE SEQUENCE</scope>
    <source>
        <strain evidence="5">PC2</strain>
    </source>
</reference>
<dbReference type="PANTHER" id="PTHR43270">
    <property type="entry name" value="BETA-ALA-HIS DIPEPTIDASE"/>
    <property type="match status" value="1"/>
</dbReference>
<keyword evidence="6" id="KW-1185">Reference proteome</keyword>
<dbReference type="NCBIfam" id="NF006579">
    <property type="entry name" value="PRK09104.1"/>
    <property type="match status" value="1"/>
</dbReference>
<organism evidence="5 6">
    <name type="scientific">Candidatus Rhodoblastus alkanivorans</name>
    <dbReference type="NCBI Taxonomy" id="2954117"/>
    <lineage>
        <taxon>Bacteria</taxon>
        <taxon>Pseudomonadati</taxon>
        <taxon>Pseudomonadota</taxon>
        <taxon>Alphaproteobacteria</taxon>
        <taxon>Hyphomicrobiales</taxon>
        <taxon>Rhodoblastaceae</taxon>
        <taxon>Rhodoblastus</taxon>
    </lineage>
</organism>
<dbReference type="InterPro" id="IPR002933">
    <property type="entry name" value="Peptidase_M20"/>
</dbReference>
<evidence type="ECO:0000256" key="1">
    <source>
        <dbReference type="ARBA" id="ARBA00022670"/>
    </source>
</evidence>
<feature type="domain" description="Peptidase M20 dimerisation" evidence="4">
    <location>
        <begin position="212"/>
        <end position="360"/>
    </location>
</feature>
<gene>
    <name evidence="5" type="ORF">K2U94_16225</name>
</gene>
<keyword evidence="1" id="KW-0645">Protease</keyword>
<accession>A0ABS9Z9I2</accession>
<dbReference type="EMBL" id="JAIVFP010000001">
    <property type="protein sequence ID" value="MCI4684289.1"/>
    <property type="molecule type" value="Genomic_DNA"/>
</dbReference>
<keyword evidence="3" id="KW-0378">Hydrolase</keyword>
<dbReference type="Gene3D" id="3.30.70.360">
    <property type="match status" value="1"/>
</dbReference>
<dbReference type="SUPFAM" id="SSF53187">
    <property type="entry name" value="Zn-dependent exopeptidases"/>
    <property type="match status" value="1"/>
</dbReference>
<dbReference type="InterPro" id="IPR051458">
    <property type="entry name" value="Cyt/Met_Dipeptidase"/>
</dbReference>
<name>A0ABS9Z9I2_9HYPH</name>
<dbReference type="Pfam" id="PF01546">
    <property type="entry name" value="Peptidase_M20"/>
    <property type="match status" value="1"/>
</dbReference>
<dbReference type="Gene3D" id="3.40.630.10">
    <property type="entry name" value="Zn peptidases"/>
    <property type="match status" value="1"/>
</dbReference>
<keyword evidence="2" id="KW-0479">Metal-binding</keyword>
<evidence type="ECO:0000256" key="2">
    <source>
        <dbReference type="ARBA" id="ARBA00022723"/>
    </source>
</evidence>
<proteinExistence type="predicted"/>
<dbReference type="RefSeq" id="WP_243068192.1">
    <property type="nucleotide sequence ID" value="NZ_JAIVFK010000030.1"/>
</dbReference>
<dbReference type="InterPro" id="IPR011650">
    <property type="entry name" value="Peptidase_M20_dimer"/>
</dbReference>
<dbReference type="Pfam" id="PF07687">
    <property type="entry name" value="M20_dimer"/>
    <property type="match status" value="1"/>
</dbReference>
<evidence type="ECO:0000259" key="4">
    <source>
        <dbReference type="Pfam" id="PF07687"/>
    </source>
</evidence>
<evidence type="ECO:0000313" key="5">
    <source>
        <dbReference type="EMBL" id="MCI4684289.1"/>
    </source>
</evidence>
<dbReference type="Proteomes" id="UP001139104">
    <property type="component" value="Unassembled WGS sequence"/>
</dbReference>
<protein>
    <submittedName>
        <fullName evidence="5">M20/M25/M40 family metallo-hydrolase</fullName>
    </submittedName>
</protein>